<dbReference type="InterPro" id="IPR002347">
    <property type="entry name" value="SDR_fam"/>
</dbReference>
<dbReference type="InterPro" id="IPR001228">
    <property type="entry name" value="IspD"/>
</dbReference>
<dbReference type="Proteomes" id="UP000094570">
    <property type="component" value="Unassembled WGS sequence"/>
</dbReference>
<evidence type="ECO:0000256" key="6">
    <source>
        <dbReference type="ARBA" id="ARBA00023229"/>
    </source>
</evidence>
<dbReference type="PANTHER" id="PTHR32125:SF4">
    <property type="entry name" value="2-C-METHYL-D-ERYTHRITOL 4-PHOSPHATE CYTIDYLYLTRANSFERASE, CHLOROPLASTIC"/>
    <property type="match status" value="1"/>
</dbReference>
<evidence type="ECO:0000256" key="4">
    <source>
        <dbReference type="ARBA" id="ARBA00022679"/>
    </source>
</evidence>
<evidence type="ECO:0000313" key="9">
    <source>
        <dbReference type="Proteomes" id="UP000094570"/>
    </source>
</evidence>
<dbReference type="InterPro" id="IPR018294">
    <property type="entry name" value="ISPD_synthase_CS"/>
</dbReference>
<dbReference type="EMBL" id="LWAF01000018">
    <property type="protein sequence ID" value="ODN29812.1"/>
    <property type="molecule type" value="Genomic_DNA"/>
</dbReference>
<dbReference type="PANTHER" id="PTHR32125">
    <property type="entry name" value="2-C-METHYL-D-ERYTHRITOL 4-PHOSPHATE CYTIDYLYLTRANSFERASE, CHLOROPLASTIC"/>
    <property type="match status" value="1"/>
</dbReference>
<dbReference type="PIRSF" id="PIRSF036586">
    <property type="entry name" value="CDP-ribitol_syn"/>
    <property type="match status" value="1"/>
</dbReference>
<comment type="similarity">
    <text evidence="3 7">Belongs to the IspD/TarI cytidylyltransferase family. IspD subfamily.</text>
</comment>
<dbReference type="SUPFAM" id="SSF53448">
    <property type="entry name" value="Nucleotide-diphospho-sugar transferases"/>
    <property type="match status" value="1"/>
</dbReference>
<dbReference type="PROSITE" id="PS00061">
    <property type="entry name" value="ADH_SHORT"/>
    <property type="match status" value="1"/>
</dbReference>
<dbReference type="InterPro" id="IPR036291">
    <property type="entry name" value="NAD(P)-bd_dom_sf"/>
</dbReference>
<evidence type="ECO:0000256" key="5">
    <source>
        <dbReference type="ARBA" id="ARBA00022695"/>
    </source>
</evidence>
<feature type="site" description="Transition state stabilizer" evidence="7">
    <location>
        <position position="26"/>
    </location>
</feature>
<evidence type="ECO:0000313" key="8">
    <source>
        <dbReference type="EMBL" id="ODN29812.1"/>
    </source>
</evidence>
<comment type="catalytic activity">
    <reaction evidence="1 7">
        <text>2-C-methyl-D-erythritol 4-phosphate + CTP + H(+) = 4-CDP-2-C-methyl-D-erythritol + diphosphate</text>
        <dbReference type="Rhea" id="RHEA:13429"/>
        <dbReference type="ChEBI" id="CHEBI:15378"/>
        <dbReference type="ChEBI" id="CHEBI:33019"/>
        <dbReference type="ChEBI" id="CHEBI:37563"/>
        <dbReference type="ChEBI" id="CHEBI:57823"/>
        <dbReference type="ChEBI" id="CHEBI:58262"/>
        <dbReference type="EC" id="2.7.7.60"/>
    </reaction>
</comment>
<feature type="site" description="Positions MEP for the nucleophilic attack" evidence="7">
    <location>
        <position position="214"/>
    </location>
</feature>
<organism evidence="8 9">
    <name type="scientific">Fervidobacterium thailandense</name>
    <dbReference type="NCBI Taxonomy" id="1008305"/>
    <lineage>
        <taxon>Bacteria</taxon>
        <taxon>Thermotogati</taxon>
        <taxon>Thermotogota</taxon>
        <taxon>Thermotogae</taxon>
        <taxon>Thermotogales</taxon>
        <taxon>Fervidobacteriaceae</taxon>
        <taxon>Fervidobacterium</taxon>
    </lineage>
</organism>
<evidence type="ECO:0000256" key="7">
    <source>
        <dbReference type="HAMAP-Rule" id="MF_00108"/>
    </source>
</evidence>
<dbReference type="Pfam" id="PF01128">
    <property type="entry name" value="IspD"/>
    <property type="match status" value="1"/>
</dbReference>
<dbReference type="GO" id="GO:0050518">
    <property type="term" value="F:2-C-methyl-D-erythritol 4-phosphate cytidylyltransferase activity"/>
    <property type="evidence" value="ECO:0007669"/>
    <property type="project" value="UniProtKB-UniRule"/>
</dbReference>
<dbReference type="UniPathway" id="UPA00056">
    <property type="reaction ID" value="UER00093"/>
</dbReference>
<evidence type="ECO:0000256" key="3">
    <source>
        <dbReference type="ARBA" id="ARBA00009789"/>
    </source>
</evidence>
<dbReference type="CDD" id="cd05233">
    <property type="entry name" value="SDR_c"/>
    <property type="match status" value="1"/>
</dbReference>
<dbReference type="PROSITE" id="PS01295">
    <property type="entry name" value="ISPD"/>
    <property type="match status" value="1"/>
</dbReference>
<dbReference type="AlphaFoldDB" id="A0A1E3G0Q9"/>
<keyword evidence="9" id="KW-1185">Reference proteome</keyword>
<dbReference type="SUPFAM" id="SSF51735">
    <property type="entry name" value="NAD(P)-binding Rossmann-fold domains"/>
    <property type="match status" value="1"/>
</dbReference>
<comment type="pathway">
    <text evidence="2 7">Isoprenoid biosynthesis; isopentenyl diphosphate biosynthesis via DXP pathway; isopentenyl diphosphate from 1-deoxy-D-xylulose 5-phosphate: step 2/6.</text>
</comment>
<name>A0A1E3G0Q9_9BACT</name>
<dbReference type="NCBIfam" id="TIGR00453">
    <property type="entry name" value="ispD"/>
    <property type="match status" value="1"/>
</dbReference>
<proteinExistence type="inferred from homology"/>
<keyword evidence="4 7" id="KW-0808">Transferase</keyword>
<accession>A0A1E3G0Q9</accession>
<dbReference type="InterPro" id="IPR029044">
    <property type="entry name" value="Nucleotide-diphossugar_trans"/>
</dbReference>
<dbReference type="Pfam" id="PF13561">
    <property type="entry name" value="adh_short_C2"/>
    <property type="match status" value="1"/>
</dbReference>
<dbReference type="CDD" id="cd02516">
    <property type="entry name" value="CDP-ME_synthetase"/>
    <property type="match status" value="1"/>
</dbReference>
<sequence>MFDGKRVYAFILAAGSSERFGMDIPKQYVRISGKTVLEHTLEVFENNEFIDEIYLIVNPQHRDLVEEIMVRNFFKKVSKILNGGKTRQESTKVAISALEDLDSYVLVHDAVRPFVSHRIINAVLDKLKEFESVDVAIPATDTIIKVSQNLISEVPNRHELMLGQTPQGFRAGVLKKAYEIFDRNPIAATDDCTLVLKYNLGRVYVVEGERFNIKITYPEDLYLVDKIFQVRTAGVTNLETADLRSLKEKVLVVFGGNTGIGLKICELAQKYGAKAYAFSRRNACDVSSPDDVRKALREVNDREGKIDFVVDSAAVLSLSTLDSSSYDSILTQIMTNYFGAIVIAKESFPFLQKTKGALLLFASSSYTRGRKLYSIYSSTKAALVNLAQALSEEWAVHNCRVNVINPERTNTELRRKNFGLEDPSSLLDPHVVAEVALKVLLSNFTGQVIDIRKQDYF</sequence>
<dbReference type="RefSeq" id="WP_069293784.1">
    <property type="nucleotide sequence ID" value="NZ_CP140110.1"/>
</dbReference>
<dbReference type="GO" id="GO:0019288">
    <property type="term" value="P:isopentenyl diphosphate biosynthetic process, methylerythritol 4-phosphate pathway"/>
    <property type="evidence" value="ECO:0007669"/>
    <property type="project" value="UniProtKB-UniRule"/>
</dbReference>
<keyword evidence="6 7" id="KW-0414">Isoprene biosynthesis</keyword>
<protein>
    <recommendedName>
        <fullName evidence="7">2-C-methyl-D-erythritol 4-phosphate cytidylyltransferase</fullName>
        <ecNumber evidence="7">2.7.7.60</ecNumber>
    </recommendedName>
    <alternativeName>
        <fullName evidence="7">4-diphosphocytidyl-2C-methyl-D-erythritol synthase</fullName>
    </alternativeName>
    <alternativeName>
        <fullName evidence="7">MEP cytidylyltransferase</fullName>
        <shortName evidence="7">MCT</shortName>
    </alternativeName>
</protein>
<gene>
    <name evidence="7" type="primary">ispD</name>
    <name evidence="8" type="ORF">A4H02_08645</name>
</gene>
<dbReference type="InterPro" id="IPR012115">
    <property type="entry name" value="CDP-ribitol_syn"/>
</dbReference>
<dbReference type="PRINTS" id="PR00081">
    <property type="entry name" value="GDHRDH"/>
</dbReference>
<dbReference type="InterPro" id="IPR050088">
    <property type="entry name" value="IspD/TarI_cytidylyltransf_bact"/>
</dbReference>
<dbReference type="FunFam" id="3.90.550.10:FF:000003">
    <property type="entry name" value="2-C-methyl-D-erythritol 4-phosphate cytidylyltransferase"/>
    <property type="match status" value="1"/>
</dbReference>
<dbReference type="InterPro" id="IPR034683">
    <property type="entry name" value="IspD/TarI"/>
</dbReference>
<dbReference type="EC" id="2.7.7.60" evidence="7"/>
<dbReference type="Gene3D" id="3.90.550.10">
    <property type="entry name" value="Spore Coat Polysaccharide Biosynthesis Protein SpsA, Chain A"/>
    <property type="match status" value="1"/>
</dbReference>
<reference evidence="9" key="1">
    <citation type="submission" date="2016-04" db="EMBL/GenBank/DDBJ databases">
        <title>The genome sequence project of a novel Fervidobacterium isolate from a hot spring in Thailand.</title>
        <authorList>
            <person name="Gonzalez J.M."/>
            <person name="Cuecas A."/>
            <person name="Kanoksilapatham W."/>
        </authorList>
    </citation>
    <scope>NUCLEOTIDE SEQUENCE [LARGE SCALE GENOMIC DNA]</scope>
    <source>
        <strain evidence="9">FC2004</strain>
    </source>
</reference>
<feature type="site" description="Positions MEP for the nucleophilic attack" evidence="7">
    <location>
        <position position="157"/>
    </location>
</feature>
<keyword evidence="5 7" id="KW-0548">Nucleotidyltransferase</keyword>
<dbReference type="STRING" id="1008305.A4H02_08645"/>
<comment type="function">
    <text evidence="7">Catalyzes the formation of 4-diphosphocytidyl-2-C-methyl-D-erythritol from CTP and 2-C-methyl-D-erythritol 4-phosphate (MEP).</text>
</comment>
<feature type="site" description="Transition state stabilizer" evidence="7">
    <location>
        <position position="19"/>
    </location>
</feature>
<evidence type="ECO:0000256" key="2">
    <source>
        <dbReference type="ARBA" id="ARBA00004787"/>
    </source>
</evidence>
<dbReference type="InterPro" id="IPR020904">
    <property type="entry name" value="Sc_DH/Rdtase_CS"/>
</dbReference>
<evidence type="ECO:0000256" key="1">
    <source>
        <dbReference type="ARBA" id="ARBA00001282"/>
    </source>
</evidence>
<dbReference type="Gene3D" id="3.40.50.720">
    <property type="entry name" value="NAD(P)-binding Rossmann-like Domain"/>
    <property type="match status" value="1"/>
</dbReference>
<comment type="caution">
    <text evidence="8">The sequence shown here is derived from an EMBL/GenBank/DDBJ whole genome shotgun (WGS) entry which is preliminary data.</text>
</comment>
<dbReference type="HAMAP" id="MF_00108">
    <property type="entry name" value="IspD"/>
    <property type="match status" value="1"/>
</dbReference>